<gene>
    <name evidence="2" type="ORF">XA3_15880</name>
</gene>
<dbReference type="KEGG" id="xap:XA3_15880"/>
<reference evidence="2 3" key="1">
    <citation type="journal article" date="2023" name="Microbiol. Spectr.">
        <title>Symbiosis of Carpenter Bees with Uncharacterized Lactic Acid Bacteria Showing NAD Auxotrophy.</title>
        <authorList>
            <person name="Kawasaki S."/>
            <person name="Ozawa K."/>
            <person name="Mori T."/>
            <person name="Yamamoto A."/>
            <person name="Ito M."/>
            <person name="Ohkuma M."/>
            <person name="Sakamoto M."/>
            <person name="Matsutani M."/>
        </authorList>
    </citation>
    <scope>NUCLEOTIDE SEQUENCE [LARGE SCALE GENOMIC DNA]</scope>
    <source>
        <strain evidence="2 3">XA3</strain>
    </source>
</reference>
<proteinExistence type="predicted"/>
<organism evidence="2 3">
    <name type="scientific">Xylocopilactobacillus apicola</name>
    <dbReference type="NCBI Taxonomy" id="2932184"/>
    <lineage>
        <taxon>Bacteria</taxon>
        <taxon>Bacillati</taxon>
        <taxon>Bacillota</taxon>
        <taxon>Bacilli</taxon>
        <taxon>Lactobacillales</taxon>
        <taxon>Lactobacillaceae</taxon>
        <taxon>Xylocopilactobacillus</taxon>
    </lineage>
</organism>
<dbReference type="Proteomes" id="UP001321861">
    <property type="component" value="Chromosome"/>
</dbReference>
<sequence length="162" mass="17896">MLTGCQEKKGSTIENSTSSVTASKDTTEPKSSDKSSLSKKNNDKSSSKTEIEEISAEEYEKRVNNKDAAGQIIFFKTPGSKESDEALKKFSKQCQEIGEKLYTLDVTTEAGKKIIKKYSLIKTPYDVVLLTEGGKPMYWDLPNAQEPISVVKDVVTTARKNS</sequence>
<dbReference type="EMBL" id="AP026802">
    <property type="protein sequence ID" value="BDR59147.1"/>
    <property type="molecule type" value="Genomic_DNA"/>
</dbReference>
<keyword evidence="3" id="KW-1185">Reference proteome</keyword>
<accession>A0AAU9DE60</accession>
<feature type="compositionally biased region" description="Basic and acidic residues" evidence="1">
    <location>
        <begin position="1"/>
        <end position="11"/>
    </location>
</feature>
<name>A0AAU9DE60_9LACO</name>
<protein>
    <recommendedName>
        <fullName evidence="4">Thioredoxin domain-containing protein</fullName>
    </recommendedName>
</protein>
<evidence type="ECO:0008006" key="4">
    <source>
        <dbReference type="Google" id="ProtNLM"/>
    </source>
</evidence>
<evidence type="ECO:0000313" key="3">
    <source>
        <dbReference type="Proteomes" id="UP001321861"/>
    </source>
</evidence>
<dbReference type="AlphaFoldDB" id="A0AAU9DE60"/>
<evidence type="ECO:0000313" key="2">
    <source>
        <dbReference type="EMBL" id="BDR59147.1"/>
    </source>
</evidence>
<feature type="compositionally biased region" description="Basic and acidic residues" evidence="1">
    <location>
        <begin position="40"/>
        <end position="51"/>
    </location>
</feature>
<feature type="region of interest" description="Disordered" evidence="1">
    <location>
        <begin position="1"/>
        <end position="62"/>
    </location>
</feature>
<evidence type="ECO:0000256" key="1">
    <source>
        <dbReference type="SAM" id="MobiDB-lite"/>
    </source>
</evidence>
<feature type="compositionally biased region" description="Polar residues" evidence="1">
    <location>
        <begin position="12"/>
        <end position="24"/>
    </location>
</feature>
<dbReference type="Gene3D" id="3.40.30.10">
    <property type="entry name" value="Glutaredoxin"/>
    <property type="match status" value="1"/>
</dbReference>